<dbReference type="GO" id="GO:0007031">
    <property type="term" value="P:peroxisome organization"/>
    <property type="evidence" value="ECO:0007669"/>
    <property type="project" value="TreeGrafter"/>
</dbReference>
<reference evidence="12 13" key="1">
    <citation type="journal article" date="2014" name="Agronomy (Basel)">
        <title>A Draft Genome Sequence for Ensete ventricosum, the Drought-Tolerant Tree Against Hunger.</title>
        <authorList>
            <person name="Harrison J."/>
            <person name="Moore K.A."/>
            <person name="Paszkiewicz K."/>
            <person name="Jones T."/>
            <person name="Grant M."/>
            <person name="Ambacheew D."/>
            <person name="Muzemil S."/>
            <person name="Studholme D.J."/>
        </authorList>
    </citation>
    <scope>NUCLEOTIDE SEQUENCE [LARGE SCALE GENOMIC DNA]</scope>
</reference>
<evidence type="ECO:0000256" key="8">
    <source>
        <dbReference type="ARBA" id="ARBA00023140"/>
    </source>
</evidence>
<dbReference type="GO" id="GO:0015217">
    <property type="term" value="F:ADP transmembrane transporter activity"/>
    <property type="evidence" value="ECO:0007669"/>
    <property type="project" value="InterPro"/>
</dbReference>
<keyword evidence="8" id="KW-0576">Peroxisome</keyword>
<dbReference type="Gene3D" id="1.50.40.10">
    <property type="entry name" value="Mitochondrial carrier domain"/>
    <property type="match status" value="1"/>
</dbReference>
<keyword evidence="4 9" id="KW-0812">Transmembrane</keyword>
<evidence type="ECO:0000256" key="5">
    <source>
        <dbReference type="ARBA" id="ARBA00022737"/>
    </source>
</evidence>
<dbReference type="Pfam" id="PF00153">
    <property type="entry name" value="Mito_carr"/>
    <property type="match status" value="1"/>
</dbReference>
<evidence type="ECO:0000256" key="4">
    <source>
        <dbReference type="ARBA" id="ARBA00022692"/>
    </source>
</evidence>
<dbReference type="AlphaFoldDB" id="A0A427AMH0"/>
<dbReference type="InterPro" id="IPR023395">
    <property type="entry name" value="MCP_dom_sf"/>
</dbReference>
<dbReference type="GO" id="GO:0005347">
    <property type="term" value="F:ATP transmembrane transporter activity"/>
    <property type="evidence" value="ECO:0007669"/>
    <property type="project" value="InterPro"/>
</dbReference>
<feature type="region of interest" description="Disordered" evidence="11">
    <location>
        <begin position="47"/>
        <end position="72"/>
    </location>
</feature>
<comment type="subcellular location">
    <subcellularLocation>
        <location evidence="1">Peroxisome membrane</location>
        <topology evidence="1">Multi-pass membrane protein</topology>
    </subcellularLocation>
</comment>
<organism evidence="12 13">
    <name type="scientific">Ensete ventricosum</name>
    <name type="common">Abyssinian banana</name>
    <name type="synonym">Musa ensete</name>
    <dbReference type="NCBI Taxonomy" id="4639"/>
    <lineage>
        <taxon>Eukaryota</taxon>
        <taxon>Viridiplantae</taxon>
        <taxon>Streptophyta</taxon>
        <taxon>Embryophyta</taxon>
        <taxon>Tracheophyta</taxon>
        <taxon>Spermatophyta</taxon>
        <taxon>Magnoliopsida</taxon>
        <taxon>Liliopsida</taxon>
        <taxon>Zingiberales</taxon>
        <taxon>Musaceae</taxon>
        <taxon>Ensete</taxon>
    </lineage>
</organism>
<feature type="repeat" description="Solcar" evidence="9">
    <location>
        <begin position="78"/>
        <end position="173"/>
    </location>
</feature>
<evidence type="ECO:0000256" key="11">
    <source>
        <dbReference type="SAM" id="MobiDB-lite"/>
    </source>
</evidence>
<dbReference type="InterPro" id="IPR045900">
    <property type="entry name" value="Peroxisomal_Ade_carrier"/>
</dbReference>
<evidence type="ECO:0000313" key="12">
    <source>
        <dbReference type="EMBL" id="RRT77390.1"/>
    </source>
</evidence>
<dbReference type="GO" id="GO:0006635">
    <property type="term" value="P:fatty acid beta-oxidation"/>
    <property type="evidence" value="ECO:0007669"/>
    <property type="project" value="InterPro"/>
</dbReference>
<comment type="caution">
    <text evidence="12">The sequence shown here is derived from an EMBL/GenBank/DDBJ whole genome shotgun (WGS) entry which is preliminary data.</text>
</comment>
<keyword evidence="5" id="KW-0677">Repeat</keyword>
<evidence type="ECO:0000256" key="7">
    <source>
        <dbReference type="ARBA" id="ARBA00023136"/>
    </source>
</evidence>
<dbReference type="Proteomes" id="UP000287651">
    <property type="component" value="Unassembled WGS sequence"/>
</dbReference>
<evidence type="ECO:0000256" key="3">
    <source>
        <dbReference type="ARBA" id="ARBA00022448"/>
    </source>
</evidence>
<sequence>MLTAVKRAKASSTHLGVLCVAAHRERERERERDGGCVGLGVADGGDVGGGGGAGQHHRALPPRHLQDQVSGRSPIPWPAQVQVRQFSHTSYKFLFYTYELVNRCKVMIQSADTEDESNKDTQSKTPKTMVGALSSIWGKEGFPGLFKGLQAQILKTVFSSALLLMIKEKISKYTWISMLALRRFLLISQKKIKSH</sequence>
<dbReference type="InterPro" id="IPR018108">
    <property type="entry name" value="MCP_transmembrane"/>
</dbReference>
<keyword evidence="7 9" id="KW-0472">Membrane</keyword>
<evidence type="ECO:0000313" key="13">
    <source>
        <dbReference type="Proteomes" id="UP000287651"/>
    </source>
</evidence>
<dbReference type="EMBL" id="AMZH03001944">
    <property type="protein sequence ID" value="RRT77390.1"/>
    <property type="molecule type" value="Genomic_DNA"/>
</dbReference>
<dbReference type="GO" id="GO:0005778">
    <property type="term" value="C:peroxisomal membrane"/>
    <property type="evidence" value="ECO:0007669"/>
    <property type="project" value="UniProtKB-SubCell"/>
</dbReference>
<dbReference type="PANTHER" id="PTHR46650">
    <property type="entry name" value="PEROXISOMAL ADENINE NUCLEOTIDE TRANSPORTER 1"/>
    <property type="match status" value="1"/>
</dbReference>
<evidence type="ECO:0000256" key="9">
    <source>
        <dbReference type="PROSITE-ProRule" id="PRU00282"/>
    </source>
</evidence>
<protein>
    <submittedName>
        <fullName evidence="12">Uncharacterized protein</fullName>
    </submittedName>
</protein>
<proteinExistence type="inferred from homology"/>
<comment type="similarity">
    <text evidence="2 10">Belongs to the mitochondrial carrier (TC 2.A.29) family.</text>
</comment>
<evidence type="ECO:0000256" key="10">
    <source>
        <dbReference type="RuleBase" id="RU000488"/>
    </source>
</evidence>
<dbReference type="PROSITE" id="PS50920">
    <property type="entry name" value="SOLCAR"/>
    <property type="match status" value="1"/>
</dbReference>
<name>A0A427AMH0_ENSVE</name>
<keyword evidence="6" id="KW-1133">Transmembrane helix</keyword>
<evidence type="ECO:0000256" key="2">
    <source>
        <dbReference type="ARBA" id="ARBA00006375"/>
    </source>
</evidence>
<gene>
    <name evidence="12" type="ORF">B296_00013511</name>
</gene>
<accession>A0A427AMH0</accession>
<dbReference type="PANTHER" id="PTHR46650:SF1">
    <property type="entry name" value="PEROXISOMAL ADENINE NUCLEOTIDE TRANSPORTER 1"/>
    <property type="match status" value="1"/>
</dbReference>
<evidence type="ECO:0000256" key="6">
    <source>
        <dbReference type="ARBA" id="ARBA00022989"/>
    </source>
</evidence>
<keyword evidence="3 10" id="KW-0813">Transport</keyword>
<dbReference type="SUPFAM" id="SSF103506">
    <property type="entry name" value="Mitochondrial carrier"/>
    <property type="match status" value="1"/>
</dbReference>
<evidence type="ECO:0000256" key="1">
    <source>
        <dbReference type="ARBA" id="ARBA00004585"/>
    </source>
</evidence>